<dbReference type="GO" id="GO:0032259">
    <property type="term" value="P:methylation"/>
    <property type="evidence" value="ECO:0007669"/>
    <property type="project" value="UniProtKB-KW"/>
</dbReference>
<dbReference type="Proteomes" id="UP001596189">
    <property type="component" value="Unassembled WGS sequence"/>
</dbReference>
<keyword evidence="2" id="KW-0489">Methyltransferase</keyword>
<evidence type="ECO:0000259" key="1">
    <source>
        <dbReference type="Pfam" id="PF08241"/>
    </source>
</evidence>
<proteinExistence type="predicted"/>
<comment type="caution">
    <text evidence="2">The sequence shown here is derived from an EMBL/GenBank/DDBJ whole genome shotgun (WGS) entry which is preliminary data.</text>
</comment>
<dbReference type="EMBL" id="JBHSRD010000004">
    <property type="protein sequence ID" value="MFC6007845.1"/>
    <property type="molecule type" value="Genomic_DNA"/>
</dbReference>
<gene>
    <name evidence="2" type="ORF">ACFQDO_11970</name>
</gene>
<dbReference type="PANTHER" id="PTHR43591">
    <property type="entry name" value="METHYLTRANSFERASE"/>
    <property type="match status" value="1"/>
</dbReference>
<dbReference type="InterPro" id="IPR029063">
    <property type="entry name" value="SAM-dependent_MTases_sf"/>
</dbReference>
<organism evidence="2 3">
    <name type="scientific">Angustibacter luteus</name>
    <dbReference type="NCBI Taxonomy" id="658456"/>
    <lineage>
        <taxon>Bacteria</taxon>
        <taxon>Bacillati</taxon>
        <taxon>Actinomycetota</taxon>
        <taxon>Actinomycetes</taxon>
        <taxon>Kineosporiales</taxon>
        <taxon>Kineosporiaceae</taxon>
    </lineage>
</organism>
<reference evidence="3" key="1">
    <citation type="journal article" date="2019" name="Int. J. Syst. Evol. Microbiol.">
        <title>The Global Catalogue of Microorganisms (GCM) 10K type strain sequencing project: providing services to taxonomists for standard genome sequencing and annotation.</title>
        <authorList>
            <consortium name="The Broad Institute Genomics Platform"/>
            <consortium name="The Broad Institute Genome Sequencing Center for Infectious Disease"/>
            <person name="Wu L."/>
            <person name="Ma J."/>
        </authorList>
    </citation>
    <scope>NUCLEOTIDE SEQUENCE [LARGE SCALE GENOMIC DNA]</scope>
    <source>
        <strain evidence="3">KACC 14249</strain>
    </source>
</reference>
<dbReference type="EC" id="2.1.1.-" evidence="2"/>
<name>A0ABW1JFQ1_9ACTN</name>
<dbReference type="RefSeq" id="WP_345715475.1">
    <property type="nucleotide sequence ID" value="NZ_BAABFP010000002.1"/>
</dbReference>
<evidence type="ECO:0000313" key="3">
    <source>
        <dbReference type="Proteomes" id="UP001596189"/>
    </source>
</evidence>
<sequence>MARDEATHHALDDVTNAQREMWGRGDFHRIGVGQVLVGELLVRALGVGPGERVLDVAGGAGNASLAAARRWADVTCTDYVPHLLFRARVRAAAEGLPLALAVADAQRLPFPDASFDVVVSTFGAMFAPDQEATAAELLRVLRPGGRLGMANWTPDSWVGEQFALQARFLPPPEGVRSPALWGTTARLEDLLGVAVDAVRTTVAQSEFMHRDPDKLWEQFSVWFGPVATALERLDPLQRTDFQRAWQSVTDRHNVAVDGGCRIPSSYLEVVAVKRHGPASGP</sequence>
<dbReference type="GO" id="GO:0008168">
    <property type="term" value="F:methyltransferase activity"/>
    <property type="evidence" value="ECO:0007669"/>
    <property type="project" value="UniProtKB-KW"/>
</dbReference>
<feature type="domain" description="Methyltransferase type 11" evidence="1">
    <location>
        <begin position="54"/>
        <end position="147"/>
    </location>
</feature>
<keyword evidence="2" id="KW-0808">Transferase</keyword>
<dbReference type="Pfam" id="PF08241">
    <property type="entry name" value="Methyltransf_11"/>
    <property type="match status" value="1"/>
</dbReference>
<dbReference type="CDD" id="cd02440">
    <property type="entry name" value="AdoMet_MTases"/>
    <property type="match status" value="1"/>
</dbReference>
<protein>
    <submittedName>
        <fullName evidence="2">Class I SAM-dependent methyltransferase</fullName>
        <ecNumber evidence="2">2.1.1.-</ecNumber>
    </submittedName>
</protein>
<dbReference type="PANTHER" id="PTHR43591:SF24">
    <property type="entry name" value="2-METHOXY-6-POLYPRENYL-1,4-BENZOQUINOL METHYLASE, MITOCHONDRIAL"/>
    <property type="match status" value="1"/>
</dbReference>
<keyword evidence="3" id="KW-1185">Reference proteome</keyword>
<accession>A0ABW1JFQ1</accession>
<dbReference type="Gene3D" id="3.40.50.150">
    <property type="entry name" value="Vaccinia Virus protein VP39"/>
    <property type="match status" value="1"/>
</dbReference>
<evidence type="ECO:0000313" key="2">
    <source>
        <dbReference type="EMBL" id="MFC6007845.1"/>
    </source>
</evidence>
<dbReference type="InterPro" id="IPR013216">
    <property type="entry name" value="Methyltransf_11"/>
</dbReference>
<dbReference type="SUPFAM" id="SSF53335">
    <property type="entry name" value="S-adenosyl-L-methionine-dependent methyltransferases"/>
    <property type="match status" value="1"/>
</dbReference>